<organism evidence="2 3">
    <name type="scientific">Solanum tuberosum</name>
    <name type="common">Potato</name>
    <dbReference type="NCBI Taxonomy" id="4113"/>
    <lineage>
        <taxon>Eukaryota</taxon>
        <taxon>Viridiplantae</taxon>
        <taxon>Streptophyta</taxon>
        <taxon>Embryophyta</taxon>
        <taxon>Tracheophyta</taxon>
        <taxon>Spermatophyta</taxon>
        <taxon>Magnoliopsida</taxon>
        <taxon>eudicotyledons</taxon>
        <taxon>Gunneridae</taxon>
        <taxon>Pentapetalae</taxon>
        <taxon>asterids</taxon>
        <taxon>lamiids</taxon>
        <taxon>Solanales</taxon>
        <taxon>Solanaceae</taxon>
        <taxon>Solanoideae</taxon>
        <taxon>Solaneae</taxon>
        <taxon>Solanum</taxon>
    </lineage>
</organism>
<name>A0ABQ7VAK0_SOLTU</name>
<dbReference type="Proteomes" id="UP000826656">
    <property type="component" value="Unassembled WGS sequence"/>
</dbReference>
<evidence type="ECO:0008006" key="4">
    <source>
        <dbReference type="Google" id="ProtNLM"/>
    </source>
</evidence>
<gene>
    <name evidence="2" type="ORF">KY290_017176</name>
</gene>
<comment type="caution">
    <text evidence="2">The sequence shown here is derived from an EMBL/GenBank/DDBJ whole genome shotgun (WGS) entry which is preliminary data.</text>
</comment>
<reference evidence="2 3" key="1">
    <citation type="journal article" date="2021" name="bioRxiv">
        <title>Chromosome-scale and haplotype-resolved genome assembly of a tetraploid potato cultivar.</title>
        <authorList>
            <person name="Sun H."/>
            <person name="Jiao W.-B."/>
            <person name="Krause K."/>
            <person name="Campoy J.A."/>
            <person name="Goel M."/>
            <person name="Folz-Donahue K."/>
            <person name="Kukat C."/>
            <person name="Huettel B."/>
            <person name="Schneeberger K."/>
        </authorList>
    </citation>
    <scope>NUCLEOTIDE SEQUENCE [LARGE SCALE GENOMIC DNA]</scope>
    <source>
        <strain evidence="2">SolTubOtavaFocal</strain>
        <tissue evidence="2">Leaves</tissue>
    </source>
</reference>
<evidence type="ECO:0000256" key="1">
    <source>
        <dbReference type="SAM" id="MobiDB-lite"/>
    </source>
</evidence>
<evidence type="ECO:0000313" key="2">
    <source>
        <dbReference type="EMBL" id="KAH0761103.1"/>
    </source>
</evidence>
<feature type="region of interest" description="Disordered" evidence="1">
    <location>
        <begin position="187"/>
        <end position="240"/>
    </location>
</feature>
<protein>
    <recommendedName>
        <fullName evidence="4">Ulp1 protease family, C-terminal catalytic domain containing protein</fullName>
    </recommendedName>
</protein>
<accession>A0ABQ7VAK0</accession>
<proteinExistence type="predicted"/>
<keyword evidence="3" id="KW-1185">Reference proteome</keyword>
<evidence type="ECO:0000313" key="3">
    <source>
        <dbReference type="Proteomes" id="UP000826656"/>
    </source>
</evidence>
<feature type="compositionally biased region" description="Basic and acidic residues" evidence="1">
    <location>
        <begin position="197"/>
        <end position="225"/>
    </location>
</feature>
<sequence>MSPIDLNNSAPSCQPGPHLYVLSDCLFEGELLESKHSESNILVASENMVIESLTQMRKGLRNDEESSFAEDLLRNTELIFDKTPYVGLPSPSDLDKTEEDNTIPRWDVQKRMVPITTKGKEKVIEETPKRKPSTKATTQKLMGDALKTDKTSITENKRRRKSGEVKIDIPVEGVLVVSNELSESDMVPEDIPLAKGRGKEPPKKKEKEKSKGRIEASYVAEEKSEQGLGTKRKRTDKKDTKHEIVDNLHLQKVLGGRVFNPTIIMKPGMNSLADLVEIQSWTHLFMTKCPILHEEQVREFYYNVDFTEDGSLNTLVGDKSVHLNIEVLGGILEVPREGTRSVVGKICSQNFANECSKLPDAPCKHSKETYERGVPIVV</sequence>
<dbReference type="EMBL" id="JAIVGD010000013">
    <property type="protein sequence ID" value="KAH0761103.1"/>
    <property type="molecule type" value="Genomic_DNA"/>
</dbReference>